<organism evidence="14 15">
    <name type="scientific">Sphaeroforma arctica JP610</name>
    <dbReference type="NCBI Taxonomy" id="667725"/>
    <lineage>
        <taxon>Eukaryota</taxon>
        <taxon>Ichthyosporea</taxon>
        <taxon>Ichthyophonida</taxon>
        <taxon>Sphaeroforma</taxon>
    </lineage>
</organism>
<feature type="compositionally biased region" description="Polar residues" evidence="12">
    <location>
        <begin position="262"/>
        <end position="273"/>
    </location>
</feature>
<evidence type="ECO:0000256" key="8">
    <source>
        <dbReference type="ARBA" id="ARBA00022842"/>
    </source>
</evidence>
<gene>
    <name evidence="14" type="ORF">SARC_01080</name>
</gene>
<evidence type="ECO:0000256" key="2">
    <source>
        <dbReference type="ARBA" id="ARBA00004123"/>
    </source>
</evidence>
<dbReference type="Gene3D" id="1.10.8.60">
    <property type="match status" value="1"/>
</dbReference>
<keyword evidence="9" id="KW-0539">Nucleus</keyword>
<evidence type="ECO:0000256" key="3">
    <source>
        <dbReference type="ARBA" id="ARBA00006914"/>
    </source>
</evidence>
<keyword evidence="15" id="KW-1185">Reference proteome</keyword>
<feature type="compositionally biased region" description="Basic and acidic residues" evidence="12">
    <location>
        <begin position="314"/>
        <end position="330"/>
    </location>
</feature>
<dbReference type="GO" id="GO:0005524">
    <property type="term" value="F:ATP binding"/>
    <property type="evidence" value="ECO:0007669"/>
    <property type="project" value="UniProtKB-KW"/>
</dbReference>
<dbReference type="InterPro" id="IPR003593">
    <property type="entry name" value="AAA+_ATPase"/>
</dbReference>
<dbReference type="InterPro" id="IPR003960">
    <property type="entry name" value="ATPase_AAA_CS"/>
</dbReference>
<comment type="similarity">
    <text evidence="3">Belongs to the AAA ATPase family.</text>
</comment>
<feature type="compositionally biased region" description="Polar residues" evidence="12">
    <location>
        <begin position="141"/>
        <end position="159"/>
    </location>
</feature>
<dbReference type="InterPro" id="IPR047858">
    <property type="entry name" value="FIGNL1_ATPase"/>
</dbReference>
<feature type="compositionally biased region" description="Polar residues" evidence="12">
    <location>
        <begin position="286"/>
        <end position="305"/>
    </location>
</feature>
<dbReference type="Gene3D" id="3.40.50.300">
    <property type="entry name" value="P-loop containing nucleotide triphosphate hydrolases"/>
    <property type="match status" value="1"/>
</dbReference>
<dbReference type="GO" id="GO:0046872">
    <property type="term" value="F:metal ion binding"/>
    <property type="evidence" value="ECO:0007669"/>
    <property type="project" value="UniProtKB-KW"/>
</dbReference>
<dbReference type="eggNOG" id="KOG0740">
    <property type="taxonomic scope" value="Eukaryota"/>
</dbReference>
<feature type="region of interest" description="Disordered" evidence="12">
    <location>
        <begin position="687"/>
        <end position="734"/>
    </location>
</feature>
<dbReference type="InterPro" id="IPR050304">
    <property type="entry name" value="MT-severing_AAA_ATPase"/>
</dbReference>
<feature type="compositionally biased region" description="Basic and acidic residues" evidence="12">
    <location>
        <begin position="581"/>
        <end position="597"/>
    </location>
</feature>
<keyword evidence="6" id="KW-0378">Hydrolase</keyword>
<evidence type="ECO:0000256" key="7">
    <source>
        <dbReference type="ARBA" id="ARBA00022840"/>
    </source>
</evidence>
<comment type="catalytic activity">
    <reaction evidence="11">
        <text>ATP + H2O = ADP + phosphate + H(+)</text>
        <dbReference type="Rhea" id="RHEA:13065"/>
        <dbReference type="ChEBI" id="CHEBI:15377"/>
        <dbReference type="ChEBI" id="CHEBI:15378"/>
        <dbReference type="ChEBI" id="CHEBI:30616"/>
        <dbReference type="ChEBI" id="CHEBI:43474"/>
        <dbReference type="ChEBI" id="CHEBI:456216"/>
    </reaction>
</comment>
<evidence type="ECO:0000256" key="6">
    <source>
        <dbReference type="ARBA" id="ARBA00022801"/>
    </source>
</evidence>
<dbReference type="STRING" id="667725.A0A0L0GCP5"/>
<proteinExistence type="inferred from homology"/>
<dbReference type="InterPro" id="IPR027417">
    <property type="entry name" value="P-loop_NTPase"/>
</dbReference>
<dbReference type="EMBL" id="KQ241636">
    <property type="protein sequence ID" value="KNC86787.1"/>
    <property type="molecule type" value="Genomic_DNA"/>
</dbReference>
<dbReference type="GeneID" id="25901584"/>
<dbReference type="AlphaFoldDB" id="A0A0L0GCP5"/>
<dbReference type="CDD" id="cd19525">
    <property type="entry name" value="RecA-like_Figl-1"/>
    <property type="match status" value="1"/>
</dbReference>
<reference evidence="14 15" key="1">
    <citation type="submission" date="2011-02" db="EMBL/GenBank/DDBJ databases">
        <title>The Genome Sequence of Sphaeroforma arctica JP610.</title>
        <authorList>
            <consortium name="The Broad Institute Genome Sequencing Platform"/>
            <person name="Russ C."/>
            <person name="Cuomo C."/>
            <person name="Young S.K."/>
            <person name="Zeng Q."/>
            <person name="Gargeya S."/>
            <person name="Alvarado L."/>
            <person name="Berlin A."/>
            <person name="Chapman S.B."/>
            <person name="Chen Z."/>
            <person name="Freedman E."/>
            <person name="Gellesch M."/>
            <person name="Goldberg J."/>
            <person name="Griggs A."/>
            <person name="Gujja S."/>
            <person name="Heilman E."/>
            <person name="Heiman D."/>
            <person name="Howarth C."/>
            <person name="Mehta T."/>
            <person name="Neiman D."/>
            <person name="Pearson M."/>
            <person name="Roberts A."/>
            <person name="Saif S."/>
            <person name="Shea T."/>
            <person name="Shenoy N."/>
            <person name="Sisk P."/>
            <person name="Stolte C."/>
            <person name="Sykes S."/>
            <person name="White J."/>
            <person name="Yandava C."/>
            <person name="Burger G."/>
            <person name="Gray M.W."/>
            <person name="Holland P.W.H."/>
            <person name="King N."/>
            <person name="Lang F.B.F."/>
            <person name="Roger A.J."/>
            <person name="Ruiz-Trillo I."/>
            <person name="Haas B."/>
            <person name="Nusbaum C."/>
            <person name="Birren B."/>
        </authorList>
    </citation>
    <scope>NUCLEOTIDE SEQUENCE [LARGE SCALE GENOMIC DNA]</scope>
    <source>
        <strain evidence="14 15">JP610</strain>
    </source>
</reference>
<feature type="compositionally biased region" description="Low complexity" evidence="12">
    <location>
        <begin position="184"/>
        <end position="195"/>
    </location>
</feature>
<dbReference type="InterPro" id="IPR003959">
    <property type="entry name" value="ATPase_AAA_core"/>
</dbReference>
<dbReference type="PANTHER" id="PTHR23074">
    <property type="entry name" value="AAA DOMAIN-CONTAINING"/>
    <property type="match status" value="1"/>
</dbReference>
<feature type="compositionally biased region" description="Polar residues" evidence="12">
    <location>
        <begin position="604"/>
        <end position="654"/>
    </location>
</feature>
<keyword evidence="5" id="KW-0547">Nucleotide-binding</keyword>
<dbReference type="SUPFAM" id="SSF52540">
    <property type="entry name" value="P-loop containing nucleoside triphosphate hydrolases"/>
    <property type="match status" value="1"/>
</dbReference>
<feature type="compositionally biased region" description="Low complexity" evidence="12">
    <location>
        <begin position="165"/>
        <end position="175"/>
    </location>
</feature>
<protein>
    <recommendedName>
        <fullName evidence="10">Fidgetin-like protein 1</fullName>
    </recommendedName>
</protein>
<feature type="compositionally biased region" description="Polar residues" evidence="12">
    <location>
        <begin position="687"/>
        <end position="705"/>
    </location>
</feature>
<evidence type="ECO:0000256" key="10">
    <source>
        <dbReference type="ARBA" id="ARBA00035694"/>
    </source>
</evidence>
<evidence type="ECO:0000256" key="5">
    <source>
        <dbReference type="ARBA" id="ARBA00022741"/>
    </source>
</evidence>
<feature type="region of interest" description="Disordered" evidence="12">
    <location>
        <begin position="129"/>
        <end position="218"/>
    </location>
</feature>
<accession>A0A0L0GCP5</accession>
<evidence type="ECO:0000313" key="14">
    <source>
        <dbReference type="EMBL" id="KNC86787.1"/>
    </source>
</evidence>
<keyword evidence="4" id="KW-0479">Metal-binding</keyword>
<dbReference type="Pfam" id="PF17862">
    <property type="entry name" value="AAA_lid_3"/>
    <property type="match status" value="1"/>
</dbReference>
<dbReference type="FunFam" id="1.10.8.60:FF:000022">
    <property type="entry name" value="Fidgetin like 1"/>
    <property type="match status" value="1"/>
</dbReference>
<dbReference type="OrthoDB" id="10251136at2759"/>
<evidence type="ECO:0000256" key="1">
    <source>
        <dbReference type="ARBA" id="ARBA00001946"/>
    </source>
</evidence>
<dbReference type="GO" id="GO:0005634">
    <property type="term" value="C:nucleus"/>
    <property type="evidence" value="ECO:0007669"/>
    <property type="project" value="UniProtKB-SubCell"/>
</dbReference>
<feature type="compositionally biased region" description="Polar residues" evidence="12">
    <location>
        <begin position="419"/>
        <end position="441"/>
    </location>
</feature>
<dbReference type="InterPro" id="IPR041569">
    <property type="entry name" value="AAA_lid_3"/>
</dbReference>
<feature type="region of interest" description="Disordered" evidence="12">
    <location>
        <begin position="574"/>
        <end position="665"/>
    </location>
</feature>
<keyword evidence="7" id="KW-0067">ATP-binding</keyword>
<dbReference type="Proteomes" id="UP000054560">
    <property type="component" value="Unassembled WGS sequence"/>
</dbReference>
<keyword evidence="8" id="KW-0460">Magnesium</keyword>
<evidence type="ECO:0000256" key="12">
    <source>
        <dbReference type="SAM" id="MobiDB-lite"/>
    </source>
</evidence>
<evidence type="ECO:0000259" key="13">
    <source>
        <dbReference type="SMART" id="SM00382"/>
    </source>
</evidence>
<feature type="region of interest" description="Disordered" evidence="12">
    <location>
        <begin position="260"/>
        <end position="458"/>
    </location>
</feature>
<comment type="subcellular location">
    <subcellularLocation>
        <location evidence="2">Nucleus</location>
    </subcellularLocation>
</comment>
<dbReference type="RefSeq" id="XP_014160689.1">
    <property type="nucleotide sequence ID" value="XM_014305214.1"/>
</dbReference>
<comment type="cofactor">
    <cofactor evidence="1">
        <name>Mg(2+)</name>
        <dbReference type="ChEBI" id="CHEBI:18420"/>
    </cofactor>
</comment>
<sequence>MLLHEWQTLHFAVKAADPDIESQIDSQRSALFLLNGSRARTAVDKGVDASQDWLGALNDSLDTYHTMVDNNPVNIYAERVAMKLPKDNEAIRAGIIDVKSTMTWDTIQQLHPFLKECTDSVPKVKLTRNPSSSVLAAGPSANKSSTSNIEKAQTLETSVQKQEQKQQQQQQQKQQQDSREQHQQHQQQRHMQQQQQEHRQKQQQKKHKQQHRSKGDIMCIDVDDESFTIHVDETEDLRMNISTDHANVLDSVVPVPERDITSALTPIDSTAPTKSPAARERGIAESNRTPKQQLRTEQSRRQSISPHIRKSRHVHEENPSKGSPDDRATGARDGAGVHTTSGRDSHGTTRAMLKNGKRTQDSDSPKDSLGSTTGVSRRNGGLSIDDMYADTGNHRDTALVGGNEQGQGLIQSKGKDQATRISTTRHFNKLCKQTSDNSSNRKPFDNTKDGRNQQQHLRRTNCDDVIEHSQDAREMVYSQETHQMEPRRCKSFKTMGEAYVDDASRNLQNAHVGNGADRDFGHMNLESGETHTNLGRRAALNSVREMERANDARVYTQGTHRHRASVHMNDRAAASANGHDGNTHGRDAHTRGKDGSTQRRNKATVKSSVNASTPTDVRSQTGNGASFTTNSRYQSIAHTVGGNNKGTADSTIVKGTTGNANGNNNTNMSTNTFKTAAMLHQANIKNGTTRVPQVSSNNNITNNGASGKRSLGGRRNGNNKFVPPLLRNGGDSEDTINTGSAEVEMDERLKGLDPKIVEMIMNEIMDTGPGIDWNDIAGLKHAKKTILEIVVWPLLRPDIFTGLRGPPKGILLFGPPGTGKTLIGKCIASQSKATFFSISASSLTSKWVGEGEKMVRALFAVARIHQPAVIFVDEIDSLLSTRSSTEHESSRRIKTEFLVQLDGAATSADDRILLVGATNLPQEIDDAARRRLVKRLYIPLPDKEGRQQLFDIVLASQAHSLTPEELEALVQKTKGYSGSDISNLCKEAALGPIRNIEDICNVSADQVRPMSFCDFEEALLQVRASVSQSELEMYVQWNNNFGSLAVQPT</sequence>
<evidence type="ECO:0000256" key="9">
    <source>
        <dbReference type="ARBA" id="ARBA00023242"/>
    </source>
</evidence>
<evidence type="ECO:0000256" key="11">
    <source>
        <dbReference type="ARBA" id="ARBA00049360"/>
    </source>
</evidence>
<dbReference type="SMART" id="SM00382">
    <property type="entry name" value="AAA"/>
    <property type="match status" value="1"/>
</dbReference>
<name>A0A0L0GCP5_9EUKA</name>
<dbReference type="FunFam" id="3.40.50.300:FF:000093">
    <property type="entry name" value="Fidgetin-like 1"/>
    <property type="match status" value="1"/>
</dbReference>
<dbReference type="PROSITE" id="PS00674">
    <property type="entry name" value="AAA"/>
    <property type="match status" value="1"/>
</dbReference>
<dbReference type="GO" id="GO:0016887">
    <property type="term" value="F:ATP hydrolysis activity"/>
    <property type="evidence" value="ECO:0007669"/>
    <property type="project" value="InterPro"/>
</dbReference>
<feature type="compositionally biased region" description="Basic and acidic residues" evidence="12">
    <location>
        <begin position="442"/>
        <end position="451"/>
    </location>
</feature>
<feature type="compositionally biased region" description="Basic residues" evidence="12">
    <location>
        <begin position="201"/>
        <end position="212"/>
    </location>
</feature>
<dbReference type="PANTHER" id="PTHR23074:SF17">
    <property type="entry name" value="FIDGETIN-LIKE PROTEIN 1"/>
    <property type="match status" value="1"/>
</dbReference>
<evidence type="ECO:0000256" key="4">
    <source>
        <dbReference type="ARBA" id="ARBA00022723"/>
    </source>
</evidence>
<dbReference type="Pfam" id="PF00004">
    <property type="entry name" value="AAA"/>
    <property type="match status" value="1"/>
</dbReference>
<feature type="compositionally biased region" description="Low complexity" evidence="12">
    <location>
        <begin position="655"/>
        <end position="665"/>
    </location>
</feature>
<dbReference type="InterPro" id="IPR015415">
    <property type="entry name" value="Spast_Vps4_C"/>
</dbReference>
<evidence type="ECO:0000313" key="15">
    <source>
        <dbReference type="Proteomes" id="UP000054560"/>
    </source>
</evidence>
<feature type="domain" description="AAA+ ATPase" evidence="13">
    <location>
        <begin position="806"/>
        <end position="942"/>
    </location>
</feature>
<dbReference type="Pfam" id="PF09336">
    <property type="entry name" value="Vps4_C"/>
    <property type="match status" value="1"/>
</dbReference>
<dbReference type="GO" id="GO:0008568">
    <property type="term" value="F:microtubule severing ATPase activity"/>
    <property type="evidence" value="ECO:0007669"/>
    <property type="project" value="TreeGrafter"/>
</dbReference>